<dbReference type="PRINTS" id="PR00302">
    <property type="entry name" value="LUPUSLA"/>
</dbReference>
<feature type="compositionally biased region" description="Basic and acidic residues" evidence="7">
    <location>
        <begin position="594"/>
        <end position="609"/>
    </location>
</feature>
<dbReference type="Pfam" id="PF05383">
    <property type="entry name" value="La"/>
    <property type="match status" value="1"/>
</dbReference>
<dbReference type="Gene3D" id="3.30.70.330">
    <property type="match status" value="1"/>
</dbReference>
<dbReference type="CDD" id="cd07323">
    <property type="entry name" value="LAM"/>
    <property type="match status" value="1"/>
</dbReference>
<keyword evidence="5" id="KW-0539">Nucleus</keyword>
<dbReference type="SUPFAM" id="SSF46785">
    <property type="entry name" value="Winged helix' DNA-binding domain"/>
    <property type="match status" value="1"/>
</dbReference>
<dbReference type="SMART" id="SM00715">
    <property type="entry name" value="LA"/>
    <property type="match status" value="1"/>
</dbReference>
<accession>A0ABP1S6C7</accession>
<dbReference type="InterPro" id="IPR012677">
    <property type="entry name" value="Nucleotide-bd_a/b_plait_sf"/>
</dbReference>
<evidence type="ECO:0000313" key="11">
    <source>
        <dbReference type="Proteomes" id="UP001642540"/>
    </source>
</evidence>
<dbReference type="Gene3D" id="1.10.10.10">
    <property type="entry name" value="Winged helix-like DNA-binding domain superfamily/Winged helix DNA-binding domain"/>
    <property type="match status" value="1"/>
</dbReference>
<keyword evidence="2 6" id="KW-0694">RNA-binding</keyword>
<feature type="compositionally biased region" description="Low complexity" evidence="7">
    <location>
        <begin position="259"/>
        <end position="268"/>
    </location>
</feature>
<dbReference type="PROSITE" id="PS50961">
    <property type="entry name" value="HTH_LA"/>
    <property type="match status" value="1"/>
</dbReference>
<dbReference type="InterPro" id="IPR006630">
    <property type="entry name" value="La_HTH"/>
</dbReference>
<dbReference type="InterPro" id="IPR045180">
    <property type="entry name" value="La_dom_prot"/>
</dbReference>
<feature type="domain" description="RRM" evidence="8">
    <location>
        <begin position="177"/>
        <end position="263"/>
    </location>
</feature>
<feature type="region of interest" description="Disordered" evidence="7">
    <location>
        <begin position="1"/>
        <end position="39"/>
    </location>
</feature>
<feature type="compositionally biased region" description="Basic and acidic residues" evidence="7">
    <location>
        <begin position="58"/>
        <end position="68"/>
    </location>
</feature>
<evidence type="ECO:0000259" key="8">
    <source>
        <dbReference type="PROSITE" id="PS50102"/>
    </source>
</evidence>
<comment type="caution">
    <text evidence="10">The sequence shown here is derived from an EMBL/GenBank/DDBJ whole genome shotgun (WGS) entry which is preliminary data.</text>
</comment>
<keyword evidence="4" id="KW-0804">Transcription</keyword>
<keyword evidence="11" id="KW-1185">Reference proteome</keyword>
<keyword evidence="3" id="KW-0805">Transcription regulation</keyword>
<reference evidence="10 11" key="1">
    <citation type="submission" date="2024-08" db="EMBL/GenBank/DDBJ databases">
        <authorList>
            <person name="Cucini C."/>
            <person name="Frati F."/>
        </authorList>
    </citation>
    <scope>NUCLEOTIDE SEQUENCE [LARGE SCALE GENOMIC DNA]</scope>
</reference>
<feature type="domain" description="HTH La-type RNA-binding" evidence="9">
    <location>
        <begin position="73"/>
        <end position="168"/>
    </location>
</feature>
<dbReference type="InterPro" id="IPR035979">
    <property type="entry name" value="RBD_domain_sf"/>
</dbReference>
<evidence type="ECO:0000256" key="2">
    <source>
        <dbReference type="ARBA" id="ARBA00022884"/>
    </source>
</evidence>
<dbReference type="InterPro" id="IPR000504">
    <property type="entry name" value="RRM_dom"/>
</dbReference>
<evidence type="ECO:0000256" key="6">
    <source>
        <dbReference type="PROSITE-ProRule" id="PRU00332"/>
    </source>
</evidence>
<feature type="compositionally biased region" description="Basic residues" evidence="7">
    <location>
        <begin position="341"/>
        <end position="351"/>
    </location>
</feature>
<feature type="region of interest" description="Disordered" evidence="7">
    <location>
        <begin position="51"/>
        <end position="76"/>
    </location>
</feature>
<evidence type="ECO:0000256" key="4">
    <source>
        <dbReference type="ARBA" id="ARBA00023163"/>
    </source>
</evidence>
<gene>
    <name evidence="10" type="ORF">ODALV1_LOCUS30319</name>
</gene>
<dbReference type="SUPFAM" id="SSF54928">
    <property type="entry name" value="RNA-binding domain, RBD"/>
    <property type="match status" value="1"/>
</dbReference>
<dbReference type="Pfam" id="PF00076">
    <property type="entry name" value="RRM_1"/>
    <property type="match status" value="1"/>
</dbReference>
<evidence type="ECO:0000313" key="10">
    <source>
        <dbReference type="EMBL" id="CAL8144852.1"/>
    </source>
</evidence>
<evidence type="ECO:0000256" key="5">
    <source>
        <dbReference type="ARBA" id="ARBA00023242"/>
    </source>
</evidence>
<sequence>MPSSKEKDTGGGGNKGGRVSKNGNGHGHPRPSSLPIPDDTSVHIVAMEGEPCPHHHLHGELEQEDQHKNGRHRPRKRKLYGDICKQMEFYFSDANILKNRMMREVVEQANENSEGFVDLSIFLDFTKIQRLNASISHIQKALVTSDKLELSSDRQKARRKIPFDPSKTKTEGEVEECTIYVENIPRDSDHEWVEKIFQAFGPVAYVSLPKFKSGQHKSFGFVEFESNDSARKCVEAYGEEGGCLPNDIDPAKLRSIQSFQEEQEQAQSKIKKSPLGKSPSSAEPKDKVGSTKKRKAGETLEEDENEPKKKKDKKVASAPASSSSSESELEAQAVEGDESKSKKRKRKRNKGKKSEEAKLESESIVLKVLPKKSWRQLRNRYLNLQRSNMAKLKKQLQQQYLRAEHTKNFYQPPPASSEEHHHGNGSHHNAHRIFKTEKEDIPVEEPKAFDPILEIKMDEPPASADSFRNKITIELAEQTEDEAMISGFIKFVDFKENETQAFVRINGDESYSGRANNLLTKAQEAYKSARYLSAQEAVDYKKNVQAALKQKQKEQPRRNVRGKDRLMKAATKSTHIRFNEGGGGSDDDGSNTETEIKKEKMDTVESKTG</sequence>
<feature type="region of interest" description="Disordered" evidence="7">
    <location>
        <begin position="549"/>
        <end position="609"/>
    </location>
</feature>
<dbReference type="EMBL" id="CAXLJM020000161">
    <property type="protein sequence ID" value="CAL8144852.1"/>
    <property type="molecule type" value="Genomic_DNA"/>
</dbReference>
<evidence type="ECO:0000256" key="7">
    <source>
        <dbReference type="SAM" id="MobiDB-lite"/>
    </source>
</evidence>
<dbReference type="PANTHER" id="PTHR22792">
    <property type="entry name" value="LUPUS LA PROTEIN-RELATED"/>
    <property type="match status" value="1"/>
</dbReference>
<protein>
    <submittedName>
        <fullName evidence="10">Uncharacterized protein</fullName>
    </submittedName>
</protein>
<dbReference type="InterPro" id="IPR036390">
    <property type="entry name" value="WH_DNA-bd_sf"/>
</dbReference>
<evidence type="ECO:0000256" key="3">
    <source>
        <dbReference type="ARBA" id="ARBA00023015"/>
    </source>
</evidence>
<evidence type="ECO:0000259" key="9">
    <source>
        <dbReference type="PROSITE" id="PS50961"/>
    </source>
</evidence>
<comment type="subcellular location">
    <subcellularLocation>
        <location evidence="1">Nucleus</location>
    </subcellularLocation>
</comment>
<feature type="region of interest" description="Disordered" evidence="7">
    <location>
        <begin position="259"/>
        <end position="360"/>
    </location>
</feature>
<dbReference type="PANTHER" id="PTHR22792:SF62">
    <property type="entry name" value="LA-RELATED PROTEIN 7"/>
    <property type="match status" value="1"/>
</dbReference>
<feature type="region of interest" description="Disordered" evidence="7">
    <location>
        <begin position="408"/>
        <end position="430"/>
    </location>
</feature>
<dbReference type="InterPro" id="IPR002344">
    <property type="entry name" value="Lupus_La"/>
</dbReference>
<feature type="compositionally biased region" description="Low complexity" evidence="7">
    <location>
        <begin position="316"/>
        <end position="334"/>
    </location>
</feature>
<dbReference type="PROSITE" id="PS50102">
    <property type="entry name" value="RRM"/>
    <property type="match status" value="1"/>
</dbReference>
<feature type="compositionally biased region" description="Basic and acidic residues" evidence="7">
    <location>
        <begin position="551"/>
        <end position="567"/>
    </location>
</feature>
<proteinExistence type="predicted"/>
<dbReference type="SMART" id="SM00360">
    <property type="entry name" value="RRM"/>
    <property type="match status" value="1"/>
</dbReference>
<organism evidence="10 11">
    <name type="scientific">Orchesella dallaii</name>
    <dbReference type="NCBI Taxonomy" id="48710"/>
    <lineage>
        <taxon>Eukaryota</taxon>
        <taxon>Metazoa</taxon>
        <taxon>Ecdysozoa</taxon>
        <taxon>Arthropoda</taxon>
        <taxon>Hexapoda</taxon>
        <taxon>Collembola</taxon>
        <taxon>Entomobryomorpha</taxon>
        <taxon>Entomobryoidea</taxon>
        <taxon>Orchesellidae</taxon>
        <taxon>Orchesellinae</taxon>
        <taxon>Orchesella</taxon>
    </lineage>
</organism>
<dbReference type="InterPro" id="IPR036388">
    <property type="entry name" value="WH-like_DNA-bd_sf"/>
</dbReference>
<evidence type="ECO:0000256" key="1">
    <source>
        <dbReference type="ARBA" id="ARBA00004123"/>
    </source>
</evidence>
<name>A0ABP1S6C7_9HEXA</name>
<dbReference type="Proteomes" id="UP001642540">
    <property type="component" value="Unassembled WGS sequence"/>
</dbReference>